<comment type="caution">
    <text evidence="2">The sequence shown here is derived from an EMBL/GenBank/DDBJ whole genome shotgun (WGS) entry which is preliminary data.</text>
</comment>
<dbReference type="OrthoDB" id="547686at2759"/>
<reference evidence="2" key="1">
    <citation type="journal article" date="2021" name="Proc. Natl. Acad. Sci. U.S.A.">
        <title>Three genomes in the algal genus Volvox reveal the fate of a haploid sex-determining region after a transition to homothallism.</title>
        <authorList>
            <person name="Yamamoto K."/>
            <person name="Hamaji T."/>
            <person name="Kawai-Toyooka H."/>
            <person name="Matsuzaki R."/>
            <person name="Takahashi F."/>
            <person name="Nishimura Y."/>
            <person name="Kawachi M."/>
            <person name="Noguchi H."/>
            <person name="Minakuchi Y."/>
            <person name="Umen J.G."/>
            <person name="Toyoda A."/>
            <person name="Nozaki H."/>
        </authorList>
    </citation>
    <scope>NUCLEOTIDE SEQUENCE</scope>
    <source>
        <strain evidence="3">NIES-3785</strain>
        <strain evidence="2">NIES-3786</strain>
    </source>
</reference>
<evidence type="ECO:0000313" key="4">
    <source>
        <dbReference type="Proteomes" id="UP000747110"/>
    </source>
</evidence>
<proteinExistence type="predicted"/>
<feature type="region of interest" description="Disordered" evidence="1">
    <location>
        <begin position="232"/>
        <end position="254"/>
    </location>
</feature>
<evidence type="ECO:0000313" key="3">
    <source>
        <dbReference type="EMBL" id="GIM13408.1"/>
    </source>
</evidence>
<keyword evidence="4" id="KW-1185">Reference proteome</keyword>
<organism evidence="2 4">
    <name type="scientific">Volvox reticuliferus</name>
    <dbReference type="NCBI Taxonomy" id="1737510"/>
    <lineage>
        <taxon>Eukaryota</taxon>
        <taxon>Viridiplantae</taxon>
        <taxon>Chlorophyta</taxon>
        <taxon>core chlorophytes</taxon>
        <taxon>Chlorophyceae</taxon>
        <taxon>CS clade</taxon>
        <taxon>Chlamydomonadales</taxon>
        <taxon>Volvocaceae</taxon>
        <taxon>Volvox</taxon>
    </lineage>
</organism>
<dbReference type="Proteomes" id="UP000722791">
    <property type="component" value="Unassembled WGS sequence"/>
</dbReference>
<evidence type="ECO:0000256" key="1">
    <source>
        <dbReference type="SAM" id="MobiDB-lite"/>
    </source>
</evidence>
<dbReference type="EMBL" id="BNCQ01000048">
    <property type="protein sequence ID" value="GIM13408.1"/>
    <property type="molecule type" value="Genomic_DNA"/>
</dbReference>
<dbReference type="AlphaFoldDB" id="A0A8J4FJW9"/>
<dbReference type="EMBL" id="BNCP01000015">
    <property type="protein sequence ID" value="GIL79375.1"/>
    <property type="molecule type" value="Genomic_DNA"/>
</dbReference>
<dbReference type="Proteomes" id="UP000747110">
    <property type="component" value="Unassembled WGS sequence"/>
</dbReference>
<evidence type="ECO:0000313" key="2">
    <source>
        <dbReference type="EMBL" id="GIL79375.1"/>
    </source>
</evidence>
<name>A0A8J4FJW9_9CHLO</name>
<gene>
    <name evidence="2" type="ORF">Vretifemale_8739</name>
    <name evidence="3" type="ORF">Vretimale_16549</name>
</gene>
<protein>
    <submittedName>
        <fullName evidence="2">Uncharacterized protein</fullName>
    </submittedName>
</protein>
<accession>A0A8J4FJW9</accession>
<sequence length="386" mass="42100">MSQIYLSPRPRPVDIAVSPVPGAVRQTSVLCYRSVGLAPASRKRLHFPCSPGNYIAQNDARDIINPAASYTPREEASAEAQARRVDDEHGATQLILLLALSVVLLTLPWIVDHPVTLLVPVALFILPITSDALRSLALEGFALVSGGIRWFWRHRKAGHSHAAVQQGEACLGKPRLAVPLGYTQHAKAYNAWKPRAASVYVTSQQPELWQSSASSSPHSGIRYTVVDPSTVASGVQQSGTTQGSSAHEGSVSKQLEWQSTPQCTRSMVHPVLAVMPQSATVLPELITPDLDFDSDSETAAGQDTPVRPSYVSRSYRQEHYDAGQTHSPQAHSVKHCSLQHVTGHRLSSTTRPAEQAECTVYNWDEADECTHRRGHRPLSDLLSNVQ</sequence>